<dbReference type="Proteomes" id="UP000309676">
    <property type="component" value="Unassembled WGS sequence"/>
</dbReference>
<dbReference type="InterPro" id="IPR002182">
    <property type="entry name" value="NB-ARC"/>
</dbReference>
<name>A0A5R9GBB8_9BACL</name>
<dbReference type="Gene3D" id="3.40.50.300">
    <property type="entry name" value="P-loop containing nucleotide triphosphate hydrolases"/>
    <property type="match status" value="1"/>
</dbReference>
<dbReference type="Pfam" id="PF00931">
    <property type="entry name" value="NB-ARC"/>
    <property type="match status" value="1"/>
</dbReference>
<dbReference type="PANTHER" id="PTHR47691">
    <property type="entry name" value="REGULATOR-RELATED"/>
    <property type="match status" value="1"/>
</dbReference>
<dbReference type="InterPro" id="IPR027417">
    <property type="entry name" value="P-loop_NTPase"/>
</dbReference>
<feature type="domain" description="NB-ARC" evidence="1">
    <location>
        <begin position="196"/>
        <end position="350"/>
    </location>
</feature>
<comment type="caution">
    <text evidence="3">The sequence shown here is derived from an EMBL/GenBank/DDBJ whole genome shotgun (WGS) entry which is preliminary data.</text>
</comment>
<sequence length="769" mass="89955">MDEKKIIRLLADWEHALLDFKETFYNPSESKSKTDFVKDVLSMANSTMTKPGYIVCGVKVLIDGRKEVVGIHQNTLVDDNNWVGILNQFASHPIEFRLHKIQLTELNKTIAVIEIFEEQVRPIFCIKADGEKLQKGLIYFRNGSNNDFANDLVTVEKMILGSVRKKQTQDSISDPTYNRYSKFPPAPYYNFVGRRDEINKVKEELLLHHKNYLLALNGDGGIGKTSIAYKIAEELLTDVDNGKTDFDDVIWISAKDQRIYFDQRLQLSREFNTLEDLYEKILLVFYDGHFISKQTLAQKESLVSQALQDTKFLFVLDNLEVFSQAEIEGIKTFISRAPSNHKFLLTSRHDLRVQDVVTIPRLDPENTKNYIEDVIRAFDLLNSNVPQELNDRQVQFDDLTSGNPLYIKFFISQMKNGRSLDDILSRRNQESEKALMAYCFDTTLANLKENEKKIMYSLAVDNSSEKQQISFNELRYLTLLQYQELHELLDNLTSLSMVERTYTNGRLLYSINNLLGAYLIDEKRIPAAEILKTKFRQQKMVHYSKTIDEPYITNFGLEEVTQPNELMSYNILMELLESKDNLLDNDPLLSEARILHKGNYLVPFLKYHNKLRHSDRFQLYTDIHMDFSVAEQGVSTINELIMLRSWKYFLYLNLEKYDEIIGDIEQNQLPQVEHTSLLLVILATAKSLKAREEYYKQQYKNHDELRFQANEIYEGHMESFDKKAYYRFIKRGVVSEYNKHNRHYSDGKREMEISNYVGTPRLLRHFEIC</sequence>
<dbReference type="OrthoDB" id="800010at2"/>
<dbReference type="PANTHER" id="PTHR47691:SF3">
    <property type="entry name" value="HTH-TYPE TRANSCRIPTIONAL REGULATOR RV0890C-RELATED"/>
    <property type="match status" value="1"/>
</dbReference>
<dbReference type="RefSeq" id="WP_138194045.1">
    <property type="nucleotide sequence ID" value="NZ_VCIW01000005.1"/>
</dbReference>
<gene>
    <name evidence="3" type="ORF">FE782_10500</name>
</gene>
<dbReference type="EMBL" id="VCIW01000005">
    <property type="protein sequence ID" value="TLS52389.1"/>
    <property type="molecule type" value="Genomic_DNA"/>
</dbReference>
<evidence type="ECO:0000313" key="4">
    <source>
        <dbReference type="Proteomes" id="UP000309676"/>
    </source>
</evidence>
<keyword evidence="4" id="KW-1185">Reference proteome</keyword>
<accession>A0A5R9GBB8</accession>
<organism evidence="3 4">
    <name type="scientific">Paenibacillus antri</name>
    <dbReference type="NCBI Taxonomy" id="2582848"/>
    <lineage>
        <taxon>Bacteria</taxon>
        <taxon>Bacillati</taxon>
        <taxon>Bacillota</taxon>
        <taxon>Bacilli</taxon>
        <taxon>Bacillales</taxon>
        <taxon>Paenibacillaceae</taxon>
        <taxon>Paenibacillus</taxon>
    </lineage>
</organism>
<feature type="domain" description="Schlafen AlbA-2" evidence="2">
    <location>
        <begin position="16"/>
        <end position="147"/>
    </location>
</feature>
<protein>
    <recommendedName>
        <fullName evidence="5">NB-ARC domain-containing protein</fullName>
    </recommendedName>
</protein>
<dbReference type="GO" id="GO:0043531">
    <property type="term" value="F:ADP binding"/>
    <property type="evidence" value="ECO:0007669"/>
    <property type="project" value="InterPro"/>
</dbReference>
<dbReference type="Gene3D" id="3.30.950.30">
    <property type="entry name" value="Schlafen, AAA domain"/>
    <property type="match status" value="1"/>
</dbReference>
<dbReference type="Pfam" id="PF04326">
    <property type="entry name" value="SLFN_AlbA_2"/>
    <property type="match status" value="1"/>
</dbReference>
<evidence type="ECO:0008006" key="5">
    <source>
        <dbReference type="Google" id="ProtNLM"/>
    </source>
</evidence>
<evidence type="ECO:0000313" key="3">
    <source>
        <dbReference type="EMBL" id="TLS52389.1"/>
    </source>
</evidence>
<dbReference type="SUPFAM" id="SSF52540">
    <property type="entry name" value="P-loop containing nucleoside triphosphate hydrolases"/>
    <property type="match status" value="1"/>
</dbReference>
<dbReference type="InterPro" id="IPR007421">
    <property type="entry name" value="Schlafen_AlbA_2_dom"/>
</dbReference>
<evidence type="ECO:0000259" key="1">
    <source>
        <dbReference type="Pfam" id="PF00931"/>
    </source>
</evidence>
<dbReference type="AlphaFoldDB" id="A0A5R9GBB8"/>
<reference evidence="3 4" key="1">
    <citation type="submission" date="2019-05" db="EMBL/GenBank/DDBJ databases">
        <authorList>
            <person name="Narsing Rao M.P."/>
            <person name="Li W.J."/>
        </authorList>
    </citation>
    <scope>NUCLEOTIDE SEQUENCE [LARGE SCALE GENOMIC DNA]</scope>
    <source>
        <strain evidence="3 4">SYSU_K30003</strain>
    </source>
</reference>
<dbReference type="InterPro" id="IPR038461">
    <property type="entry name" value="Schlafen_AlbA_2_dom_sf"/>
</dbReference>
<evidence type="ECO:0000259" key="2">
    <source>
        <dbReference type="Pfam" id="PF04326"/>
    </source>
</evidence>
<proteinExistence type="predicted"/>